<organism evidence="2 3">
    <name type="scientific">Kalanchoe fedtschenkoi</name>
    <name type="common">Lavender scallops</name>
    <name type="synonym">South American air plant</name>
    <dbReference type="NCBI Taxonomy" id="63787"/>
    <lineage>
        <taxon>Eukaryota</taxon>
        <taxon>Viridiplantae</taxon>
        <taxon>Streptophyta</taxon>
        <taxon>Embryophyta</taxon>
        <taxon>Tracheophyta</taxon>
        <taxon>Spermatophyta</taxon>
        <taxon>Magnoliopsida</taxon>
        <taxon>eudicotyledons</taxon>
        <taxon>Gunneridae</taxon>
        <taxon>Pentapetalae</taxon>
        <taxon>Saxifragales</taxon>
        <taxon>Crassulaceae</taxon>
        <taxon>Kalanchoe</taxon>
    </lineage>
</organism>
<feature type="compositionally biased region" description="Basic and acidic residues" evidence="1">
    <location>
        <begin position="167"/>
        <end position="190"/>
    </location>
</feature>
<dbReference type="PANTHER" id="PTHR33871:SF1">
    <property type="entry name" value="OS05G0503100 PROTEIN"/>
    <property type="match status" value="1"/>
</dbReference>
<feature type="region of interest" description="Disordered" evidence="1">
    <location>
        <begin position="109"/>
        <end position="229"/>
    </location>
</feature>
<feature type="region of interest" description="Disordered" evidence="1">
    <location>
        <begin position="37"/>
        <end position="59"/>
    </location>
</feature>
<accession>A0A7N0UZI1</accession>
<name>A0A7N0UZI1_KALFE</name>
<dbReference type="PANTHER" id="PTHR33871">
    <property type="entry name" value="OS05G0503100 PROTEIN-RELATED"/>
    <property type="match status" value="1"/>
</dbReference>
<dbReference type="EnsemblPlants" id="Kaladp0095s0324.1.v1.1">
    <property type="protein sequence ID" value="Kaladp0095s0324.1.v1.1.CDS.1"/>
    <property type="gene ID" value="Kaladp0095s0324.v1.1"/>
</dbReference>
<keyword evidence="3" id="KW-1185">Reference proteome</keyword>
<dbReference type="Proteomes" id="UP000594263">
    <property type="component" value="Unplaced"/>
</dbReference>
<evidence type="ECO:0000256" key="1">
    <source>
        <dbReference type="SAM" id="MobiDB-lite"/>
    </source>
</evidence>
<protein>
    <submittedName>
        <fullName evidence="2">Uncharacterized protein</fullName>
    </submittedName>
</protein>
<feature type="compositionally biased region" description="Polar residues" evidence="1">
    <location>
        <begin position="110"/>
        <end position="122"/>
    </location>
</feature>
<sequence length="242" mass="26176">MGCCLSRDRSRSVVKQQPLSAVKSSEKELETVKEILSLTPTHPATKHAAETDVPEPDPSTCVKAPELELAVEYETSPELPNTPKIEAVVAEEKSSSLAVAGEVSDASECGSFTESRSTTTVTEIGDEIHERNGTVSSRGSTLQLQRVARPSNRPQRATSGAVSYTKPRRESNQSPSRRPEPRRAVGESHVRRTLSPGSRRVSGPRPIRSIRPGPSSPNGGGHGRMEESLENPLVSLECFIFL</sequence>
<dbReference type="Gramene" id="Kaladp0095s0324.1.v1.1">
    <property type="protein sequence ID" value="Kaladp0095s0324.1.v1.1.CDS.1"/>
    <property type="gene ID" value="Kaladp0095s0324.v1.1"/>
</dbReference>
<proteinExistence type="predicted"/>
<feature type="compositionally biased region" description="Polar residues" evidence="1">
    <location>
        <begin position="152"/>
        <end position="162"/>
    </location>
</feature>
<dbReference type="AlphaFoldDB" id="A0A7N0UZI1"/>
<feature type="compositionally biased region" description="Polar residues" evidence="1">
    <location>
        <begin position="133"/>
        <end position="144"/>
    </location>
</feature>
<evidence type="ECO:0000313" key="3">
    <source>
        <dbReference type="Proteomes" id="UP000594263"/>
    </source>
</evidence>
<reference evidence="2" key="1">
    <citation type="submission" date="2021-01" db="UniProtKB">
        <authorList>
            <consortium name="EnsemblPlants"/>
        </authorList>
    </citation>
    <scope>IDENTIFICATION</scope>
</reference>
<feature type="compositionally biased region" description="Low complexity" evidence="1">
    <location>
        <begin position="195"/>
        <end position="217"/>
    </location>
</feature>
<evidence type="ECO:0000313" key="2">
    <source>
        <dbReference type="EnsemblPlants" id="Kaladp0095s0324.1.v1.1.CDS.1"/>
    </source>
</evidence>